<gene>
    <name evidence="1" type="ORF">CINCED_3A018305</name>
</gene>
<dbReference type="OrthoDB" id="6622862at2759"/>
<evidence type="ECO:0000313" key="2">
    <source>
        <dbReference type="Proteomes" id="UP000325440"/>
    </source>
</evidence>
<accession>A0A5E4NFK3</accession>
<reference evidence="1 2" key="1">
    <citation type="submission" date="2019-08" db="EMBL/GenBank/DDBJ databases">
        <authorList>
            <person name="Alioto T."/>
            <person name="Alioto T."/>
            <person name="Gomez Garrido J."/>
        </authorList>
    </citation>
    <scope>NUCLEOTIDE SEQUENCE [LARGE SCALE GENOMIC DNA]</scope>
</reference>
<sequence length="199" mass="22141">MRCKSKFNCYVCKSRHNTLLHYERQDESSVSKDKSGEDAAETAEKRSSKTSLLVHHGHGHVFLSTALVWVKDKRGNLARQLQLPTVKASMPVSGIGANTVRTSTTVDVHVESRVGQFVFDATCVILPAIMSQLPPVRTPDVGWTIPNELLPRLADPRFHESKQIDLLIGGGAFFDILQPERVQLVVRTLYLQDSKLSHG</sequence>
<evidence type="ECO:0000313" key="1">
    <source>
        <dbReference type="EMBL" id="VVC42535.1"/>
    </source>
</evidence>
<dbReference type="Proteomes" id="UP000325440">
    <property type="component" value="Unassembled WGS sequence"/>
</dbReference>
<protein>
    <submittedName>
        <fullName evidence="1">Uncharacterized protein</fullName>
    </submittedName>
</protein>
<dbReference type="AlphaFoldDB" id="A0A5E4NFK3"/>
<name>A0A5E4NFK3_9HEMI</name>
<keyword evidence="2" id="KW-1185">Reference proteome</keyword>
<proteinExistence type="predicted"/>
<organism evidence="1 2">
    <name type="scientific">Cinara cedri</name>
    <dbReference type="NCBI Taxonomy" id="506608"/>
    <lineage>
        <taxon>Eukaryota</taxon>
        <taxon>Metazoa</taxon>
        <taxon>Ecdysozoa</taxon>
        <taxon>Arthropoda</taxon>
        <taxon>Hexapoda</taxon>
        <taxon>Insecta</taxon>
        <taxon>Pterygota</taxon>
        <taxon>Neoptera</taxon>
        <taxon>Paraneoptera</taxon>
        <taxon>Hemiptera</taxon>
        <taxon>Sternorrhyncha</taxon>
        <taxon>Aphidomorpha</taxon>
        <taxon>Aphidoidea</taxon>
        <taxon>Aphididae</taxon>
        <taxon>Lachninae</taxon>
        <taxon>Cinara</taxon>
    </lineage>
</organism>
<dbReference type="EMBL" id="CABPRJ010001958">
    <property type="protein sequence ID" value="VVC42535.1"/>
    <property type="molecule type" value="Genomic_DNA"/>
</dbReference>